<sequence>MKLKFIYLLLLFFNISVWAQSDCPEAIIVCGGMDYYGLSAGGVGNIVELSTATNDCHSEEHFSVWFKIQIKDGGTLGFVLTPEEIDDLVVDFDFWLFGPNLECGNLGDPIRCSTTNPLQAGLDYNTTGMNETEIDVSEGPSADGNGFVQWVDVEDDEIYYLVVDRPHGFSNFSIEWTGTATFHEVPYFDNPNDIPLGLTQCDGDDGVYDQMAVFDLTIYQDMFIGTQTDVDLTYHVSMNDMITGENPMTSPQSFTCGAPLTTVYLRMTNPVTGCYDIQTFNLVIPVISGDAENITLCDDNQNGIREFDLTVNDPDIIGNTDNASVTYYTSMQDAENATGAIGPLYENTTPYESEIIWARLEKTNENCFDLIPFTISIYSFEIPPMPINLCDSDGTEDGLTTFNLTVNEDSLSGNISNTSFLYYASGSDLQNDNPINNPENYFSTANPQTVYVKMTNNDTGCFATQSFSIGTSTVTPGTPQNIAMCDDNQNGIQQFDLSVNDSLVQDGDTSADITYYSSQEDAVNAANPLNLPYQNQQPYTDETIWVRMERNNDNECFSITSFTISIINLPVFNNPNDILLDLSQCDNDGIDDQSNAFNLTAHEEMFTGTQTNLVYSYYASMDDFNVGNAIVNPQAYANITNPQTIYTQIYNTETGCYSPLQNFTIEIINPIVAGEPSDLWQCDLHMNGLQLFILSVNDELIANGESNREVTYYPSLQDAQNETNPLNDVHQNSVPYTGQTIWARLESTDGCLGYDITSFTISVAQLPEINYTIRIEDFTKYDNSIAIDIANWEDFEYSMDGENYTNIPYFGSLIPGVYEVYIRSKDGCKTEQEDVVLLNYPKYFTPNGDGINETWQVYFIYFLPKSKISIFDRYGKLVSSFWGDSIGWDGMYNGEALPSTDYWFLLELEDGRNIKGHFAMVR</sequence>
<protein>
    <submittedName>
        <fullName evidence="2">T9SS type B sorting domain-containing protein</fullName>
    </submittedName>
</protein>
<gene>
    <name evidence="2" type="ORF">GN157_10165</name>
</gene>
<accession>A0A6N8HC29</accession>
<dbReference type="EMBL" id="WOWP01000034">
    <property type="protein sequence ID" value="MUV04074.1"/>
    <property type="molecule type" value="Genomic_DNA"/>
</dbReference>
<evidence type="ECO:0000313" key="3">
    <source>
        <dbReference type="Proteomes" id="UP000433945"/>
    </source>
</evidence>
<comment type="caution">
    <text evidence="2">The sequence shown here is derived from an EMBL/GenBank/DDBJ whole genome shotgun (WGS) entry which is preliminary data.</text>
</comment>
<proteinExistence type="predicted"/>
<dbReference type="OrthoDB" id="9765926at2"/>
<dbReference type="InterPro" id="IPR026341">
    <property type="entry name" value="T9SS_type_B"/>
</dbReference>
<evidence type="ECO:0000313" key="2">
    <source>
        <dbReference type="EMBL" id="MUV04074.1"/>
    </source>
</evidence>
<organism evidence="2 3">
    <name type="scientific">Flavobacterium rakeshii</name>
    <dbReference type="NCBI Taxonomy" id="1038845"/>
    <lineage>
        <taxon>Bacteria</taxon>
        <taxon>Pseudomonadati</taxon>
        <taxon>Bacteroidota</taxon>
        <taxon>Flavobacteriia</taxon>
        <taxon>Flavobacteriales</taxon>
        <taxon>Flavobacteriaceae</taxon>
        <taxon>Flavobacterium</taxon>
    </lineage>
</organism>
<dbReference type="AlphaFoldDB" id="A0A6N8HC29"/>
<dbReference type="NCBIfam" id="TIGR04131">
    <property type="entry name" value="Bac_Flav_CTERM"/>
    <property type="match status" value="1"/>
</dbReference>
<keyword evidence="3" id="KW-1185">Reference proteome</keyword>
<feature type="chain" id="PRO_5026786724" evidence="1">
    <location>
        <begin position="20"/>
        <end position="922"/>
    </location>
</feature>
<dbReference type="RefSeq" id="WP_157483303.1">
    <property type="nucleotide sequence ID" value="NZ_WOWP01000034.1"/>
</dbReference>
<evidence type="ECO:0000256" key="1">
    <source>
        <dbReference type="SAM" id="SignalP"/>
    </source>
</evidence>
<dbReference type="Pfam" id="PF13585">
    <property type="entry name" value="CHU_C"/>
    <property type="match status" value="1"/>
</dbReference>
<reference evidence="2 3" key="1">
    <citation type="submission" date="2019-12" db="EMBL/GenBank/DDBJ databases">
        <authorList>
            <person name="Sun J.-Q."/>
        </authorList>
    </citation>
    <scope>NUCLEOTIDE SEQUENCE [LARGE SCALE GENOMIC DNA]</scope>
    <source>
        <strain evidence="2 3">JCM 17928</strain>
    </source>
</reference>
<feature type="signal peptide" evidence="1">
    <location>
        <begin position="1"/>
        <end position="19"/>
    </location>
</feature>
<name>A0A6N8HC29_9FLAO</name>
<keyword evidence="1" id="KW-0732">Signal</keyword>
<dbReference type="Proteomes" id="UP000433945">
    <property type="component" value="Unassembled WGS sequence"/>
</dbReference>